<dbReference type="GO" id="GO:0050660">
    <property type="term" value="F:flavin adenine dinucleotide binding"/>
    <property type="evidence" value="ECO:0007669"/>
    <property type="project" value="TreeGrafter"/>
</dbReference>
<feature type="domain" description="FAD/NAD(P)-binding" evidence="5">
    <location>
        <begin position="3"/>
        <end position="312"/>
    </location>
</feature>
<name>A0AAE8SSD3_9PEZI</name>
<reference evidence="6" key="1">
    <citation type="submission" date="2018-03" db="EMBL/GenBank/DDBJ databases">
        <authorList>
            <person name="Guldener U."/>
        </authorList>
    </citation>
    <scope>NUCLEOTIDE SEQUENCE</scope>
</reference>
<proteinExistence type="inferred from homology"/>
<accession>A0AAE8SSD3</accession>
<keyword evidence="2" id="KW-0285">Flavoprotein</keyword>
<comment type="caution">
    <text evidence="6">The sequence shown here is derived from an EMBL/GenBank/DDBJ whole genome shotgun (WGS) entry which is preliminary data.</text>
</comment>
<protein>
    <recommendedName>
        <fullName evidence="5">FAD/NAD(P)-binding domain-containing protein</fullName>
    </recommendedName>
</protein>
<dbReference type="Gene3D" id="3.50.50.100">
    <property type="match status" value="1"/>
</dbReference>
<gene>
    <name evidence="6" type="ORF">DNG_02094</name>
</gene>
<dbReference type="PANTHER" id="PTHR43735">
    <property type="entry name" value="APOPTOSIS-INDUCING FACTOR 1"/>
    <property type="match status" value="1"/>
</dbReference>
<dbReference type="Pfam" id="PF07992">
    <property type="entry name" value="Pyr_redox_2"/>
    <property type="match status" value="1"/>
</dbReference>
<dbReference type="AlphaFoldDB" id="A0AAE8SSD3"/>
<dbReference type="PRINTS" id="PR00368">
    <property type="entry name" value="FADPNR"/>
</dbReference>
<evidence type="ECO:0000256" key="1">
    <source>
        <dbReference type="ARBA" id="ARBA00006442"/>
    </source>
</evidence>
<dbReference type="InterPro" id="IPR036188">
    <property type="entry name" value="FAD/NAD-bd_sf"/>
</dbReference>
<evidence type="ECO:0000313" key="6">
    <source>
        <dbReference type="EMBL" id="SPN99055.1"/>
    </source>
</evidence>
<evidence type="ECO:0000256" key="2">
    <source>
        <dbReference type="ARBA" id="ARBA00022630"/>
    </source>
</evidence>
<dbReference type="SUPFAM" id="SSF51905">
    <property type="entry name" value="FAD/NAD(P)-binding domain"/>
    <property type="match status" value="1"/>
</dbReference>
<evidence type="ECO:0000256" key="4">
    <source>
        <dbReference type="ARBA" id="ARBA00023002"/>
    </source>
</evidence>
<evidence type="ECO:0000259" key="5">
    <source>
        <dbReference type="Pfam" id="PF07992"/>
    </source>
</evidence>
<sequence>MKNVVILGGSYAGVSSVHYILQHVVPQLPNSAEYKVVLVSPSAEVVTRPATVRALISDDLLPQDQVWSNVKSILGTKYNKSNFQFVLGKATELDTEGRVVLVELSDGSAATERIEYHALVIATGASTPSPLFSLKTDGEGLKSTWAEFRKALPGAKKIVFAGGGPTAVEAAAELGEHLNGRAGWFGSNKAPKVPITLVTSASQILPFLRESIGTTAEGYLAQLGVTVIKNAKVTSVTPDAAGVNSVADKARLTLSNGQEIDADLYIPAFGFTPNTSFVPGNLLASDGRVNVNPSTLRVDAAGPRVYSIGDVSNYARASIYFIRLATPILGNNLKRDLLIAAGKDEASAGKDKEWKEDPGETMIVSVGRSKGVGAMMGMKLPSWFVWALKSRNVGLSLAGGFFDGKAFDKP</sequence>
<comment type="similarity">
    <text evidence="1">Belongs to the FAD-dependent oxidoreductase family.</text>
</comment>
<evidence type="ECO:0000256" key="3">
    <source>
        <dbReference type="ARBA" id="ARBA00022827"/>
    </source>
</evidence>
<dbReference type="Proteomes" id="UP001187682">
    <property type="component" value="Unassembled WGS sequence"/>
</dbReference>
<dbReference type="InterPro" id="IPR023753">
    <property type="entry name" value="FAD/NAD-binding_dom"/>
</dbReference>
<keyword evidence="4" id="KW-0560">Oxidoreductase</keyword>
<dbReference type="PRINTS" id="PR00469">
    <property type="entry name" value="PNDRDTASEII"/>
</dbReference>
<dbReference type="PANTHER" id="PTHR43735:SF3">
    <property type="entry name" value="FERROPTOSIS SUPPRESSOR PROTEIN 1"/>
    <property type="match status" value="1"/>
</dbReference>
<evidence type="ECO:0000313" key="7">
    <source>
        <dbReference type="Proteomes" id="UP001187682"/>
    </source>
</evidence>
<dbReference type="GO" id="GO:0005737">
    <property type="term" value="C:cytoplasm"/>
    <property type="evidence" value="ECO:0007669"/>
    <property type="project" value="TreeGrafter"/>
</dbReference>
<organism evidence="6 7">
    <name type="scientific">Cephalotrichum gorgonifer</name>
    <dbReference type="NCBI Taxonomy" id="2041049"/>
    <lineage>
        <taxon>Eukaryota</taxon>
        <taxon>Fungi</taxon>
        <taxon>Dikarya</taxon>
        <taxon>Ascomycota</taxon>
        <taxon>Pezizomycotina</taxon>
        <taxon>Sordariomycetes</taxon>
        <taxon>Hypocreomycetidae</taxon>
        <taxon>Microascales</taxon>
        <taxon>Microascaceae</taxon>
        <taxon>Cephalotrichum</taxon>
    </lineage>
</organism>
<dbReference type="GO" id="GO:0004174">
    <property type="term" value="F:electron-transferring-flavoprotein dehydrogenase activity"/>
    <property type="evidence" value="ECO:0007669"/>
    <property type="project" value="TreeGrafter"/>
</dbReference>
<keyword evidence="7" id="KW-1185">Reference proteome</keyword>
<keyword evidence="3" id="KW-0274">FAD</keyword>
<dbReference type="EMBL" id="ONZQ02000002">
    <property type="protein sequence ID" value="SPN99055.1"/>
    <property type="molecule type" value="Genomic_DNA"/>
</dbReference>